<feature type="transmembrane region" description="Helical" evidence="1">
    <location>
        <begin position="30"/>
        <end position="54"/>
    </location>
</feature>
<evidence type="ECO:0000313" key="2">
    <source>
        <dbReference type="EMBL" id="KAB7629644.1"/>
    </source>
</evidence>
<evidence type="ECO:0000313" key="3">
    <source>
        <dbReference type="Proteomes" id="UP000449004"/>
    </source>
</evidence>
<proteinExistence type="predicted"/>
<evidence type="ECO:0008006" key="4">
    <source>
        <dbReference type="Google" id="ProtNLM"/>
    </source>
</evidence>
<keyword evidence="1" id="KW-0472">Membrane</keyword>
<dbReference type="Proteomes" id="UP000449004">
    <property type="component" value="Unassembled WGS sequence"/>
</dbReference>
<keyword evidence="1" id="KW-1133">Transmembrane helix</keyword>
<keyword evidence="1" id="KW-0812">Transmembrane</keyword>
<name>A0A7V7YEU0_9GAMM</name>
<dbReference type="EMBL" id="WELC01000016">
    <property type="protein sequence ID" value="KAB7629644.1"/>
    <property type="molecule type" value="Genomic_DNA"/>
</dbReference>
<accession>A0A7V7YEU0</accession>
<comment type="caution">
    <text evidence="2">The sequence shown here is derived from an EMBL/GenBank/DDBJ whole genome shotgun (WGS) entry which is preliminary data.</text>
</comment>
<dbReference type="RefSeq" id="WP_152153294.1">
    <property type="nucleotide sequence ID" value="NZ_WELC01000016.1"/>
</dbReference>
<sequence length="117" mass="12937">MKTQSPSRRFDGTKVEPRAKRLMTPRSRFFAWYACSLIMLGPLGFVVGSLGASYMTGRAERAYPQEAYAARQRDVGFNVGQWWIMGLLTLLGGIGTLVLLQALPMLALVLWAQLANG</sequence>
<dbReference type="AlphaFoldDB" id="A0A7V7YEU0"/>
<reference evidence="2 3" key="1">
    <citation type="submission" date="2019-10" db="EMBL/GenBank/DDBJ databases">
        <title>Halotolerant bacteria associated to Saharan-endemic halophytes Stipa tenacissima L. and Atriplex halimus L mitigate salt stress and promote growth of tomato plants.</title>
        <authorList>
            <person name="Dif G."/>
        </authorList>
    </citation>
    <scope>NUCLEOTIDE SEQUENCE [LARGE SCALE GENOMIC DNA]</scope>
    <source>
        <strain evidence="2 3">IS26</strain>
    </source>
</reference>
<feature type="transmembrane region" description="Helical" evidence="1">
    <location>
        <begin position="82"/>
        <end position="111"/>
    </location>
</feature>
<gene>
    <name evidence="2" type="ORF">F9K92_12705</name>
</gene>
<organism evidence="2 3">
    <name type="scientific">Stenotrophomonas rhizophila</name>
    <dbReference type="NCBI Taxonomy" id="216778"/>
    <lineage>
        <taxon>Bacteria</taxon>
        <taxon>Pseudomonadati</taxon>
        <taxon>Pseudomonadota</taxon>
        <taxon>Gammaproteobacteria</taxon>
        <taxon>Lysobacterales</taxon>
        <taxon>Lysobacteraceae</taxon>
        <taxon>Stenotrophomonas</taxon>
    </lineage>
</organism>
<protein>
    <recommendedName>
        <fullName evidence="4">Transmembrane protein</fullName>
    </recommendedName>
</protein>
<evidence type="ECO:0000256" key="1">
    <source>
        <dbReference type="SAM" id="Phobius"/>
    </source>
</evidence>